<keyword evidence="3" id="KW-1185">Reference proteome</keyword>
<evidence type="ECO:0000256" key="1">
    <source>
        <dbReference type="SAM" id="SignalP"/>
    </source>
</evidence>
<proteinExistence type="predicted"/>
<feature type="chain" id="PRO_5004725500" description="Spore coat protein U domain-containing protein" evidence="1">
    <location>
        <begin position="29"/>
        <end position="145"/>
    </location>
</feature>
<dbReference type="Proteomes" id="UP000017837">
    <property type="component" value="Unassembled WGS sequence"/>
</dbReference>
<sequence>MFKFSIKKMIAGATACIAMGALATSAMATSSTVFTGGGTLNLYGSNYSSTNFPQVAPSGTISKISYKWQLNRQASKLTVKLCAGTNCTTVLNNGSAISGTGSTTIFNGLPASQIFHFEFKTTTGSTGSVISPSLYQLQHSLTMTY</sequence>
<evidence type="ECO:0008006" key="4">
    <source>
        <dbReference type="Google" id="ProtNLM"/>
    </source>
</evidence>
<protein>
    <recommendedName>
        <fullName evidence="4">Spore coat protein U domain-containing protein</fullName>
    </recommendedName>
</protein>
<name>V4PYM6_9CAUL</name>
<dbReference type="PATRIC" id="fig|1121022.4.peg.1582"/>
<organism evidence="2 3">
    <name type="scientific">Asticcacaulis benevestitus DSM 16100 = ATCC BAA-896</name>
    <dbReference type="NCBI Taxonomy" id="1121022"/>
    <lineage>
        <taxon>Bacteria</taxon>
        <taxon>Pseudomonadati</taxon>
        <taxon>Pseudomonadota</taxon>
        <taxon>Alphaproteobacteria</taxon>
        <taxon>Caulobacterales</taxon>
        <taxon>Caulobacteraceae</taxon>
        <taxon>Asticcacaulis</taxon>
    </lineage>
</organism>
<gene>
    <name evidence="2" type="ORF">ABENE_07865</name>
</gene>
<keyword evidence="1" id="KW-0732">Signal</keyword>
<evidence type="ECO:0000313" key="2">
    <source>
        <dbReference type="EMBL" id="ESQ92544.1"/>
    </source>
</evidence>
<dbReference type="RefSeq" id="WP_018082382.1">
    <property type="nucleotide sequence ID" value="NZ_AQWM01000013.1"/>
</dbReference>
<dbReference type="AlphaFoldDB" id="V4PYM6"/>
<dbReference type="EMBL" id="AWGB01000012">
    <property type="protein sequence ID" value="ESQ92544.1"/>
    <property type="molecule type" value="Genomic_DNA"/>
</dbReference>
<reference evidence="2 3" key="1">
    <citation type="journal article" date="2014" name="Nature">
        <title>Sequential evolution of bacterial morphology by co-option of a developmental regulator.</title>
        <authorList>
            <person name="Jiang C."/>
            <person name="Brown P.J."/>
            <person name="Ducret A."/>
            <person name="Brun Y.V."/>
        </authorList>
    </citation>
    <scope>NUCLEOTIDE SEQUENCE [LARGE SCALE GENOMIC DNA]</scope>
    <source>
        <strain evidence="2 3">DSM 16100</strain>
    </source>
</reference>
<evidence type="ECO:0000313" key="3">
    <source>
        <dbReference type="Proteomes" id="UP000017837"/>
    </source>
</evidence>
<dbReference type="Pfam" id="PF06366">
    <property type="entry name" value="FlhE"/>
    <property type="match status" value="1"/>
</dbReference>
<dbReference type="InterPro" id="IPR009420">
    <property type="entry name" value="FlhE"/>
</dbReference>
<feature type="signal peptide" evidence="1">
    <location>
        <begin position="1"/>
        <end position="28"/>
    </location>
</feature>
<comment type="caution">
    <text evidence="2">The sequence shown here is derived from an EMBL/GenBank/DDBJ whole genome shotgun (WGS) entry which is preliminary data.</text>
</comment>
<accession>V4PYM6</accession>